<dbReference type="RefSeq" id="WP_098316928.1">
    <property type="nucleotide sequence ID" value="NZ_NTYF01000023.1"/>
</dbReference>
<evidence type="ECO:0000313" key="2">
    <source>
        <dbReference type="Proteomes" id="UP000219897"/>
    </source>
</evidence>
<organism evidence="1 2">
    <name type="scientific">Bacillus thuringiensis</name>
    <dbReference type="NCBI Taxonomy" id="1428"/>
    <lineage>
        <taxon>Bacteria</taxon>
        <taxon>Bacillati</taxon>
        <taxon>Bacillota</taxon>
        <taxon>Bacilli</taxon>
        <taxon>Bacillales</taxon>
        <taxon>Bacillaceae</taxon>
        <taxon>Bacillus</taxon>
        <taxon>Bacillus cereus group</taxon>
    </lineage>
</organism>
<comment type="caution">
    <text evidence="1">The sequence shown here is derived from an EMBL/GenBank/DDBJ whole genome shotgun (WGS) entry which is preliminary data.</text>
</comment>
<gene>
    <name evidence="1" type="ORF">CN495_07430</name>
</gene>
<protein>
    <submittedName>
        <fullName evidence="1">Uncharacterized protein</fullName>
    </submittedName>
</protein>
<evidence type="ECO:0000313" key="1">
    <source>
        <dbReference type="EMBL" id="PER55577.1"/>
    </source>
</evidence>
<dbReference type="AlphaFoldDB" id="A0ABD6SKI6"/>
<dbReference type="Proteomes" id="UP000219897">
    <property type="component" value="Unassembled WGS sequence"/>
</dbReference>
<dbReference type="EMBL" id="NTYF01000023">
    <property type="protein sequence ID" value="PER55577.1"/>
    <property type="molecule type" value="Genomic_DNA"/>
</dbReference>
<accession>A0ABD6SKI6</accession>
<name>A0ABD6SKI6_BACTU</name>
<reference evidence="1 2" key="1">
    <citation type="submission" date="2017-09" db="EMBL/GenBank/DDBJ databases">
        <title>Large-scale bioinformatics analysis of Bacillus genomes uncovers conserved roles of natural products in bacterial physiology.</title>
        <authorList>
            <consortium name="Agbiome Team Llc"/>
            <person name="Bleich R.M."/>
            <person name="Kirk G.J."/>
            <person name="Santa Maria K.C."/>
            <person name="Allen S.E."/>
            <person name="Farag S."/>
            <person name="Shank E.A."/>
            <person name="Bowers A."/>
        </authorList>
    </citation>
    <scope>NUCLEOTIDE SEQUENCE [LARGE SCALE GENOMIC DNA]</scope>
    <source>
        <strain evidence="1 2">AFS005140</strain>
    </source>
</reference>
<proteinExistence type="predicted"/>
<sequence>MNVNLQQELLLNRLKVAGRILTNKRIALLDDNFLRVIQKNGAMYLISAGAGHCLMQEVVPSSGDRNEEQEPKELCIAYSKFLAPVSELSEEVTISMHAESLKVESGTIQVSFNGYQGETLLGLLHEMQGRLHKVKTEGVKLARREFVDTLTYLHGLRDKEAEGDLQDVYITPEKSFVATKRFAVRMDYSIPVGFGVNRDTSDVLMHLLGMSEEEEFHIMLEGNTLYVAVGNDLYQTNSVNTQIKKVNDLFQTFNEDVSFPMVKSEFVRFVRLATFFTESDEDILLTVREGKGSIQSDGDGGNGGASNGTFAVPENVQDLEITVNGDDVLTVFSGLGSGAGQEIDLKLSLEAELGYFRHNKGDCILSIRNLEM</sequence>